<organism evidence="1 2">
    <name type="scientific">Komarekiella delphini-convector SJRDD-AB1</name>
    <dbReference type="NCBI Taxonomy" id="2593771"/>
    <lineage>
        <taxon>Bacteria</taxon>
        <taxon>Bacillati</taxon>
        <taxon>Cyanobacteriota</taxon>
        <taxon>Cyanophyceae</taxon>
        <taxon>Nostocales</taxon>
        <taxon>Nostocaceae</taxon>
        <taxon>Komarekiella</taxon>
        <taxon>Komarekiella delphini-convector</taxon>
    </lineage>
</organism>
<evidence type="ECO:0000313" key="2">
    <source>
        <dbReference type="Proteomes" id="UP001165986"/>
    </source>
</evidence>
<dbReference type="RefSeq" id="WP_191761904.1">
    <property type="nucleotide sequence ID" value="NZ_VJXY01000072.1"/>
</dbReference>
<gene>
    <name evidence="1" type="ORF">FNW02_33665</name>
</gene>
<accession>A0AA40T4Q4</accession>
<dbReference type="AlphaFoldDB" id="A0AA40T4Q4"/>
<name>A0AA40T4Q4_9NOST</name>
<keyword evidence="2" id="KW-1185">Reference proteome</keyword>
<proteinExistence type="predicted"/>
<evidence type="ECO:0000313" key="1">
    <source>
        <dbReference type="EMBL" id="MBD6620587.1"/>
    </source>
</evidence>
<protein>
    <submittedName>
        <fullName evidence="1">Uncharacterized protein</fullName>
    </submittedName>
</protein>
<comment type="caution">
    <text evidence="1">The sequence shown here is derived from an EMBL/GenBank/DDBJ whole genome shotgun (WGS) entry which is preliminary data.</text>
</comment>
<reference evidence="1" key="1">
    <citation type="submission" date="2019-07" db="EMBL/GenBank/DDBJ databases">
        <title>Toxilogical consequences of a new and cryptic species of cyanobacteria (Komarekiella delphini-convector) recovered from the epidermis of a bottlenose dolphin and 1500 ft. in the air.</title>
        <authorList>
            <person name="Brown A.O."/>
            <person name="Dvorak P."/>
            <person name="Villanueva C.D."/>
            <person name="Foss A.J."/>
            <person name="Garvey A.D."/>
            <person name="Gibson Q.A."/>
            <person name="Johansen J.R."/>
            <person name="Casamatta D.A."/>
        </authorList>
    </citation>
    <scope>NUCLEOTIDE SEQUENCE</scope>
    <source>
        <strain evidence="1">SJRDD-AB1</strain>
    </source>
</reference>
<sequence length="66" mass="7610">MTSSLPCRELDTDYLSLLSVWIDQALSNNLSVALDLAQAHKWLRQITDCLRYPEYECHEDKLGRLG</sequence>
<dbReference type="Proteomes" id="UP001165986">
    <property type="component" value="Unassembled WGS sequence"/>
</dbReference>
<dbReference type="EMBL" id="VJXY01000072">
    <property type="protein sequence ID" value="MBD6620587.1"/>
    <property type="molecule type" value="Genomic_DNA"/>
</dbReference>